<organism evidence="2 3">
    <name type="scientific">Candidatus Brevundimonas colombiensis</name>
    <dbReference type="NCBI Taxonomy" id="3121376"/>
    <lineage>
        <taxon>Bacteria</taxon>
        <taxon>Pseudomonadati</taxon>
        <taxon>Pseudomonadota</taxon>
        <taxon>Alphaproteobacteria</taxon>
        <taxon>Caulobacterales</taxon>
        <taxon>Caulobacteraceae</taxon>
        <taxon>Brevundimonas</taxon>
    </lineage>
</organism>
<protein>
    <submittedName>
        <fullName evidence="2">Uncharacterized protein</fullName>
    </submittedName>
</protein>
<feature type="compositionally biased region" description="Basic and acidic residues" evidence="1">
    <location>
        <begin position="1"/>
        <end position="17"/>
    </location>
</feature>
<evidence type="ECO:0000256" key="1">
    <source>
        <dbReference type="SAM" id="MobiDB-lite"/>
    </source>
</evidence>
<sequence length="53" mass="5613">MTDSRPDDHKIENENLRPGKPGEPPRPATEPQGSKGSSNSGETETDPATGKPN</sequence>
<proteinExistence type="predicted"/>
<feature type="compositionally biased region" description="Polar residues" evidence="1">
    <location>
        <begin position="31"/>
        <end position="42"/>
    </location>
</feature>
<gene>
    <name evidence="2" type="ORF">P0Y50_10545</name>
</gene>
<dbReference type="Proteomes" id="UP001213664">
    <property type="component" value="Chromosome"/>
</dbReference>
<dbReference type="AlphaFoldDB" id="A0AAJ5X2G2"/>
<dbReference type="EMBL" id="CP119326">
    <property type="protein sequence ID" value="WEK38985.1"/>
    <property type="molecule type" value="Genomic_DNA"/>
</dbReference>
<evidence type="ECO:0000313" key="2">
    <source>
        <dbReference type="EMBL" id="WEK38985.1"/>
    </source>
</evidence>
<name>A0AAJ5X2G2_9CAUL</name>
<reference evidence="2" key="1">
    <citation type="submission" date="2023-03" db="EMBL/GenBank/DDBJ databases">
        <title>Andean soil-derived lignocellulolytic bacterial consortium as a source of novel taxa and putative plastic-active enzymes.</title>
        <authorList>
            <person name="Diaz-Garcia L."/>
            <person name="Chuvochina M."/>
            <person name="Feuerriegel G."/>
            <person name="Bunk B."/>
            <person name="Sproer C."/>
            <person name="Streit W.R."/>
            <person name="Rodriguez L.M."/>
            <person name="Overmann J."/>
            <person name="Jimenez D.J."/>
        </authorList>
    </citation>
    <scope>NUCLEOTIDE SEQUENCE</scope>
    <source>
        <strain evidence="2">MAG 833</strain>
    </source>
</reference>
<accession>A0AAJ5X2G2</accession>
<feature type="region of interest" description="Disordered" evidence="1">
    <location>
        <begin position="1"/>
        <end position="53"/>
    </location>
</feature>
<evidence type="ECO:0000313" key="3">
    <source>
        <dbReference type="Proteomes" id="UP001213664"/>
    </source>
</evidence>